<reference evidence="1 2" key="1">
    <citation type="submission" date="2024-06" db="EMBL/GenBank/DDBJ databases">
        <authorList>
            <person name="Kaempfer P."/>
            <person name="Viver T."/>
        </authorList>
    </citation>
    <scope>NUCLEOTIDE SEQUENCE [LARGE SCALE GENOMIC DNA]</scope>
    <source>
        <strain evidence="1 2">ST-75</strain>
    </source>
</reference>
<sequence>MKNSKYTKYIALFVIIILTALVYIDSFEDIEEICSDKPGKTEYYLINYAFKSDFREMVTQHNKSVKMGEGKSGRVYLKHNILDPGDPIFNDRLNYKKDGCSDIDIMDVYCIIDFNTTNEGEIRVMYNFLDDDQTIHEVIKK</sequence>
<protein>
    <submittedName>
        <fullName evidence="1">Uncharacterized protein</fullName>
    </submittedName>
</protein>
<dbReference type="RefSeq" id="WP_408076160.1">
    <property type="nucleotide sequence ID" value="NZ_JBELQB010000017.1"/>
</dbReference>
<evidence type="ECO:0000313" key="2">
    <source>
        <dbReference type="Proteomes" id="UP001629059"/>
    </source>
</evidence>
<accession>A0ABW8YIB9</accession>
<gene>
    <name evidence="1" type="ORF">ABS768_17025</name>
</gene>
<evidence type="ECO:0000313" key="1">
    <source>
        <dbReference type="EMBL" id="MFL9839212.1"/>
    </source>
</evidence>
<name>A0ABW8YIB9_9FLAO</name>
<organism evidence="1 2">
    <name type="scientific">Flavobacterium rhizophilum</name>
    <dbReference type="NCBI Taxonomy" id="3163296"/>
    <lineage>
        <taxon>Bacteria</taxon>
        <taxon>Pseudomonadati</taxon>
        <taxon>Bacteroidota</taxon>
        <taxon>Flavobacteriia</taxon>
        <taxon>Flavobacteriales</taxon>
        <taxon>Flavobacteriaceae</taxon>
        <taxon>Flavobacterium</taxon>
    </lineage>
</organism>
<dbReference type="Proteomes" id="UP001629059">
    <property type="component" value="Unassembled WGS sequence"/>
</dbReference>
<keyword evidence="2" id="KW-1185">Reference proteome</keyword>
<proteinExistence type="predicted"/>
<dbReference type="EMBL" id="JBELQB010000017">
    <property type="protein sequence ID" value="MFL9839212.1"/>
    <property type="molecule type" value="Genomic_DNA"/>
</dbReference>
<comment type="caution">
    <text evidence="1">The sequence shown here is derived from an EMBL/GenBank/DDBJ whole genome shotgun (WGS) entry which is preliminary data.</text>
</comment>